<dbReference type="AlphaFoldDB" id="A0A172ZMZ7"/>
<proteinExistence type="predicted"/>
<protein>
    <submittedName>
        <fullName evidence="1">Uncharacterized protein</fullName>
    </submittedName>
</protein>
<organism evidence="1 2">
    <name type="scientific">Paenibacillus bovis</name>
    <dbReference type="NCBI Taxonomy" id="1616788"/>
    <lineage>
        <taxon>Bacteria</taxon>
        <taxon>Bacillati</taxon>
        <taxon>Bacillota</taxon>
        <taxon>Bacilli</taxon>
        <taxon>Bacillales</taxon>
        <taxon>Paenibacillaceae</taxon>
        <taxon>Paenibacillus</taxon>
    </lineage>
</organism>
<name>A0A172ZMZ7_9BACL</name>
<dbReference type="KEGG" id="pbv:AR543_05970"/>
<reference evidence="1 2" key="2">
    <citation type="journal article" date="2016" name="Int. J. Syst. Evol. Microbiol.">
        <title>Paenibacillus bovis sp. nov., isolated from raw yak (Bos grunniens) milk.</title>
        <authorList>
            <person name="Gao C."/>
            <person name="Han J."/>
            <person name="Liu Z."/>
            <person name="Xu X."/>
            <person name="Hang F."/>
            <person name="Wu Z."/>
        </authorList>
    </citation>
    <scope>NUCLEOTIDE SEQUENCE [LARGE SCALE GENOMIC DNA]</scope>
    <source>
        <strain evidence="1 2">BD3526</strain>
    </source>
</reference>
<dbReference type="Proteomes" id="UP000078148">
    <property type="component" value="Chromosome"/>
</dbReference>
<reference evidence="2" key="1">
    <citation type="submission" date="2015-10" db="EMBL/GenBank/DDBJ databases">
        <title>Genome of Paenibacillus bovis sp. nov.</title>
        <authorList>
            <person name="Wu Z."/>
            <person name="Gao C."/>
            <person name="Liu Z."/>
            <person name="Zheng H."/>
        </authorList>
    </citation>
    <scope>NUCLEOTIDE SEQUENCE [LARGE SCALE GENOMIC DNA]</scope>
    <source>
        <strain evidence="2">BD3526</strain>
    </source>
</reference>
<dbReference type="OrthoDB" id="2597723at2"/>
<evidence type="ECO:0000313" key="1">
    <source>
        <dbReference type="EMBL" id="ANF98657.1"/>
    </source>
</evidence>
<sequence>MNNYILSFMKKIDYFFVGKELLNIIYLHDEEDNERLDHVLFFEKKNSEVVGLYIRGMNPLLSSRSVYELDDFNLFASYEKLVEVKEDIRFEIKCTRVYFNTQYNELFGLYLANADKSCSIVIAFLQDEMYVEQNCSEYEARQKLSERFPDTSLIIYEKNHEQEWKQIDLGDSYHV</sequence>
<dbReference type="STRING" id="1616788.AR543_05970"/>
<dbReference type="EMBL" id="CP013023">
    <property type="protein sequence ID" value="ANF98657.1"/>
    <property type="molecule type" value="Genomic_DNA"/>
</dbReference>
<evidence type="ECO:0000313" key="2">
    <source>
        <dbReference type="Proteomes" id="UP000078148"/>
    </source>
</evidence>
<accession>A0A172ZMZ7</accession>
<keyword evidence="2" id="KW-1185">Reference proteome</keyword>
<gene>
    <name evidence="1" type="ORF">AR543_05970</name>
</gene>